<keyword evidence="2" id="KW-0378">Hydrolase</keyword>
<dbReference type="Proteomes" id="UP000663505">
    <property type="component" value="Chromosome"/>
</dbReference>
<gene>
    <name evidence="2" type="ORF">JZ786_22860</name>
</gene>
<sequence length="252" mass="26574">MLGRTHMAIGALGAVAAYPIIEHVRWDAVENILHSASAGMSHTIASEATIVLSAVVASVMPDLDQPNSMMAHRVERIGQVTVIAVLLAFVFLMHLSGSLTAWTFVIALGWLSSTPGNAARLAGLGVIGVVIIALGIHHDMTPNAAVVLTIWVIGAMFTHHRTFTHSLLGLVLFAMGVNLGLKELSHLHLVLVSDGLILGYALHLAADAVAGGVPLLWPVKHRQGIRLVRTGSMTDHLIGGIATLVFLGFAVL</sequence>
<evidence type="ECO:0000256" key="1">
    <source>
        <dbReference type="SAM" id="Phobius"/>
    </source>
</evidence>
<protein>
    <submittedName>
        <fullName evidence="2">Metal-dependent hydrolase</fullName>
    </submittedName>
</protein>
<evidence type="ECO:0000313" key="2">
    <source>
        <dbReference type="EMBL" id="QSO47201.1"/>
    </source>
</evidence>
<feature type="transmembrane region" description="Helical" evidence="1">
    <location>
        <begin position="148"/>
        <end position="177"/>
    </location>
</feature>
<name>A0A9X7VY35_9BACL</name>
<dbReference type="GO" id="GO:0016787">
    <property type="term" value="F:hydrolase activity"/>
    <property type="evidence" value="ECO:0007669"/>
    <property type="project" value="UniProtKB-KW"/>
</dbReference>
<dbReference type="KEGG" id="afx:JZ786_22860"/>
<keyword evidence="1" id="KW-0472">Membrane</keyword>
<keyword evidence="1" id="KW-0812">Transmembrane</keyword>
<keyword evidence="3" id="KW-1185">Reference proteome</keyword>
<reference evidence="2 3" key="1">
    <citation type="submission" date="2021-02" db="EMBL/GenBank/DDBJ databases">
        <title>Alicyclobacillus curvatus sp. nov. and Alicyclobacillus mengziensis sp. nov., two acidophilic bacteria isolated from acid mine drainage.</title>
        <authorList>
            <person name="Huang Y."/>
        </authorList>
    </citation>
    <scope>NUCLEOTIDE SEQUENCE [LARGE SCALE GENOMIC DNA]</scope>
    <source>
        <strain evidence="2 3">S30H14</strain>
    </source>
</reference>
<dbReference type="RefSeq" id="WP_206656559.1">
    <property type="nucleotide sequence ID" value="NZ_CP071182.1"/>
</dbReference>
<dbReference type="Pfam" id="PF04307">
    <property type="entry name" value="YdjM"/>
    <property type="match status" value="1"/>
</dbReference>
<proteinExistence type="predicted"/>
<feature type="transmembrane region" description="Helical" evidence="1">
    <location>
        <begin position="197"/>
        <end position="219"/>
    </location>
</feature>
<dbReference type="InterPro" id="IPR007404">
    <property type="entry name" value="YdjM-like"/>
</dbReference>
<organism evidence="2 3">
    <name type="scientific">Alicyclobacillus mengziensis</name>
    <dbReference type="NCBI Taxonomy" id="2931921"/>
    <lineage>
        <taxon>Bacteria</taxon>
        <taxon>Bacillati</taxon>
        <taxon>Bacillota</taxon>
        <taxon>Bacilli</taxon>
        <taxon>Bacillales</taxon>
        <taxon>Alicyclobacillaceae</taxon>
        <taxon>Alicyclobacillus</taxon>
    </lineage>
</organism>
<keyword evidence="1" id="KW-1133">Transmembrane helix</keyword>
<feature type="transmembrane region" description="Helical" evidence="1">
    <location>
        <begin position="231"/>
        <end position="251"/>
    </location>
</feature>
<evidence type="ECO:0000313" key="3">
    <source>
        <dbReference type="Proteomes" id="UP000663505"/>
    </source>
</evidence>
<feature type="transmembrane region" description="Helical" evidence="1">
    <location>
        <begin position="82"/>
        <end position="111"/>
    </location>
</feature>
<dbReference type="AlphaFoldDB" id="A0A9X7VY35"/>
<dbReference type="EMBL" id="CP071182">
    <property type="protein sequence ID" value="QSO47201.1"/>
    <property type="molecule type" value="Genomic_DNA"/>
</dbReference>
<accession>A0A9X7VY35</accession>
<feature type="transmembrane region" description="Helical" evidence="1">
    <location>
        <begin position="117"/>
        <end position="136"/>
    </location>
</feature>